<sequence length="223" mass="25625">MQSQLAQTLHTRVQDPQIGALSSGKCFKYGQNPYGIHSKGEGKDGQEFYMQMIQEIQFVNISINVELGKIDAKLTKIKSDINDFKKNDRASAEFNKSTIDRLDIICNTCDRIESKFQVEDDEMEEIYTKTINEQVTFPKNQVLDIVKHTNQFSTHLARSDSERQKLNDQILAHVEQIHKNYEQSPHMPRHSKPFTEEKLSVKGSLTPFLGKNKISAKNIPRLE</sequence>
<dbReference type="AlphaFoldDB" id="A0A9Q3HIC1"/>
<gene>
    <name evidence="1" type="ORF">O181_045017</name>
</gene>
<accession>A0A9Q3HIC1</accession>
<dbReference type="Proteomes" id="UP000765509">
    <property type="component" value="Unassembled WGS sequence"/>
</dbReference>
<name>A0A9Q3HIC1_9BASI</name>
<proteinExistence type="predicted"/>
<dbReference type="EMBL" id="AVOT02018415">
    <property type="protein sequence ID" value="MBW0505302.1"/>
    <property type="molecule type" value="Genomic_DNA"/>
</dbReference>
<organism evidence="1 2">
    <name type="scientific">Austropuccinia psidii MF-1</name>
    <dbReference type="NCBI Taxonomy" id="1389203"/>
    <lineage>
        <taxon>Eukaryota</taxon>
        <taxon>Fungi</taxon>
        <taxon>Dikarya</taxon>
        <taxon>Basidiomycota</taxon>
        <taxon>Pucciniomycotina</taxon>
        <taxon>Pucciniomycetes</taxon>
        <taxon>Pucciniales</taxon>
        <taxon>Sphaerophragmiaceae</taxon>
        <taxon>Austropuccinia</taxon>
    </lineage>
</organism>
<keyword evidence="2" id="KW-1185">Reference proteome</keyword>
<comment type="caution">
    <text evidence="1">The sequence shown here is derived from an EMBL/GenBank/DDBJ whole genome shotgun (WGS) entry which is preliminary data.</text>
</comment>
<reference evidence="1" key="1">
    <citation type="submission" date="2021-03" db="EMBL/GenBank/DDBJ databases">
        <title>Draft genome sequence of rust myrtle Austropuccinia psidii MF-1, a brazilian biotype.</title>
        <authorList>
            <person name="Quecine M.C."/>
            <person name="Pachon D.M.R."/>
            <person name="Bonatelli M.L."/>
            <person name="Correr F.H."/>
            <person name="Franceschini L.M."/>
            <person name="Leite T.F."/>
            <person name="Margarido G.R.A."/>
            <person name="Almeida C.A."/>
            <person name="Ferrarezi J.A."/>
            <person name="Labate C.A."/>
        </authorList>
    </citation>
    <scope>NUCLEOTIDE SEQUENCE</scope>
    <source>
        <strain evidence="1">MF-1</strain>
    </source>
</reference>
<evidence type="ECO:0000313" key="1">
    <source>
        <dbReference type="EMBL" id="MBW0505302.1"/>
    </source>
</evidence>
<protein>
    <submittedName>
        <fullName evidence="1">Uncharacterized protein</fullName>
    </submittedName>
</protein>
<evidence type="ECO:0000313" key="2">
    <source>
        <dbReference type="Proteomes" id="UP000765509"/>
    </source>
</evidence>